<dbReference type="InterPro" id="IPR011051">
    <property type="entry name" value="RmlC_Cupin_sf"/>
</dbReference>
<gene>
    <name evidence="2" type="ORF">EZJ58_5844</name>
</gene>
<dbReference type="SUPFAM" id="SSF51182">
    <property type="entry name" value="RmlC-like cupins"/>
    <property type="match status" value="1"/>
</dbReference>
<dbReference type="RefSeq" id="WP_132927694.1">
    <property type="nucleotide sequence ID" value="NZ_SJOI01000001.1"/>
</dbReference>
<dbReference type="PANTHER" id="PTHR39193">
    <property type="entry name" value="5-DEOXY-GLUCURONATE ISOMERASE"/>
    <property type="match status" value="1"/>
</dbReference>
<dbReference type="GO" id="GO:0008880">
    <property type="term" value="F:glucuronate isomerase activity"/>
    <property type="evidence" value="ECO:0007669"/>
    <property type="project" value="InterPro"/>
</dbReference>
<dbReference type="InterPro" id="IPR024203">
    <property type="entry name" value="Deoxy-glucuronate_isom_IolB"/>
</dbReference>
<comment type="caution">
    <text evidence="2">The sequence shown here is derived from an EMBL/GenBank/DDBJ whole genome shotgun (WGS) entry which is preliminary data.</text>
</comment>
<dbReference type="Pfam" id="PF04962">
    <property type="entry name" value="KduI"/>
    <property type="match status" value="1"/>
</dbReference>
<dbReference type="GO" id="GO:0019310">
    <property type="term" value="P:inositol catabolic process"/>
    <property type="evidence" value="ECO:0007669"/>
    <property type="project" value="InterPro"/>
</dbReference>
<dbReference type="InterPro" id="IPR014710">
    <property type="entry name" value="RmlC-like_jellyroll"/>
</dbReference>
<evidence type="ECO:0000313" key="2">
    <source>
        <dbReference type="EMBL" id="TCL07515.1"/>
    </source>
</evidence>
<organism evidence="2 3">
    <name type="scientific">Sodalis ligni</name>
    <dbReference type="NCBI Taxonomy" id="2697027"/>
    <lineage>
        <taxon>Bacteria</taxon>
        <taxon>Pseudomonadati</taxon>
        <taxon>Pseudomonadota</taxon>
        <taxon>Gammaproteobacteria</taxon>
        <taxon>Enterobacterales</taxon>
        <taxon>Bruguierivoracaceae</taxon>
        <taxon>Sodalis</taxon>
    </lineage>
</organism>
<dbReference type="NCBIfam" id="TIGR04378">
    <property type="entry name" value="myo_inos_iolB"/>
    <property type="match status" value="1"/>
</dbReference>
<dbReference type="EMBL" id="SJOI01000001">
    <property type="protein sequence ID" value="TCL07515.1"/>
    <property type="molecule type" value="Genomic_DNA"/>
</dbReference>
<dbReference type="PANTHER" id="PTHR39193:SF1">
    <property type="entry name" value="5-DEOXY-GLUCURONATE ISOMERASE"/>
    <property type="match status" value="1"/>
</dbReference>
<reference evidence="2 3" key="1">
    <citation type="submission" date="2019-02" db="EMBL/GenBank/DDBJ databases">
        <title>Investigation of anaerobic lignin degradation for improved lignocellulosic biofuels.</title>
        <authorList>
            <person name="Deangelis K."/>
        </authorList>
    </citation>
    <scope>NUCLEOTIDE SEQUENCE [LARGE SCALE GENOMIC DNA]</scope>
    <source>
        <strain evidence="2 3">159R</strain>
    </source>
</reference>
<dbReference type="InterPro" id="IPR021120">
    <property type="entry name" value="KduI/IolB_isomerase"/>
</dbReference>
<keyword evidence="1 2" id="KW-0413">Isomerase</keyword>
<sequence length="278" mass="30975">MTTLLSKYHTGDASGRIQHITPANAGWRYVGFDAYQLKKGQTLELDSGGQELCLVLVAGLAAITTRHADFGPIGKRMSPFERTPPFSVYVPHHDQAHIAALTDLELAVCRAPGSGNLPARLIAPGDVGVEQRGKGRNKRLVHNILPENAPADSLLVVEVFTAEGDTSSYPSHKHDTENSAHETYLEETYYHRLDPSRGFCLQRVYTDDRSLDECMPVYDRDVVKVPRGYHPVATLAGYDDYYLNVMAGPVRRWQFTWEKDHAWINSAEYPKAPLAPSE</sequence>
<protein>
    <submittedName>
        <fullName evidence="2">5-deoxyglucuronate isomerase</fullName>
    </submittedName>
</protein>
<dbReference type="PIRSF" id="PIRSF036628">
    <property type="entry name" value="IolB"/>
    <property type="match status" value="1"/>
</dbReference>
<evidence type="ECO:0000313" key="3">
    <source>
        <dbReference type="Proteomes" id="UP000294555"/>
    </source>
</evidence>
<accession>A0A4R1NIC4</accession>
<proteinExistence type="predicted"/>
<evidence type="ECO:0000256" key="1">
    <source>
        <dbReference type="ARBA" id="ARBA00023235"/>
    </source>
</evidence>
<keyword evidence="3" id="KW-1185">Reference proteome</keyword>
<dbReference type="Gene3D" id="2.60.120.10">
    <property type="entry name" value="Jelly Rolls"/>
    <property type="match status" value="2"/>
</dbReference>
<dbReference type="OrthoDB" id="6121073at2"/>
<dbReference type="Proteomes" id="UP000294555">
    <property type="component" value="Unassembled WGS sequence"/>
</dbReference>
<dbReference type="AlphaFoldDB" id="A0A4R1NIC4"/>
<name>A0A4R1NIC4_9GAMM</name>